<evidence type="ECO:0000256" key="2">
    <source>
        <dbReference type="PIRSR" id="PIRSR613078-1"/>
    </source>
</evidence>
<accession>A0A6N3BXM0</accession>
<feature type="active site" description="Tele-phosphohistidine intermediate" evidence="2">
    <location>
        <position position="57"/>
    </location>
</feature>
<dbReference type="PANTHER" id="PTHR46517:SF1">
    <property type="entry name" value="FRUCTOSE-2,6-BISPHOSPHATASE TIGAR"/>
    <property type="match status" value="1"/>
</dbReference>
<dbReference type="AlphaFoldDB" id="A0A6N3BXM0"/>
<dbReference type="PANTHER" id="PTHR46517">
    <property type="entry name" value="FRUCTOSE-2,6-BISPHOSPHATASE TIGAR"/>
    <property type="match status" value="1"/>
</dbReference>
<reference evidence="4" key="1">
    <citation type="submission" date="2019-11" db="EMBL/GenBank/DDBJ databases">
        <authorList>
            <person name="Feng L."/>
        </authorList>
    </citation>
    <scope>NUCLEOTIDE SEQUENCE</scope>
    <source>
        <strain evidence="4">KOxytocaLFYP65</strain>
    </source>
</reference>
<dbReference type="EC" id="3.1.3.3" evidence="4"/>
<dbReference type="GO" id="GO:0045820">
    <property type="term" value="P:negative regulation of glycolytic process"/>
    <property type="evidence" value="ECO:0007669"/>
    <property type="project" value="TreeGrafter"/>
</dbReference>
<protein>
    <submittedName>
        <fullName evidence="4">Phosphoserine phosphatase 1</fullName>
        <ecNumber evidence="4">3.1.3.3</ecNumber>
    </submittedName>
</protein>
<dbReference type="GO" id="GO:0005829">
    <property type="term" value="C:cytosol"/>
    <property type="evidence" value="ECO:0007669"/>
    <property type="project" value="TreeGrafter"/>
</dbReference>
<dbReference type="InterPro" id="IPR013078">
    <property type="entry name" value="His_Pase_superF_clade-1"/>
</dbReference>
<organism evidence="4">
    <name type="scientific">Klebsiella oxytoca</name>
    <dbReference type="NCBI Taxonomy" id="571"/>
    <lineage>
        <taxon>Bacteria</taxon>
        <taxon>Pseudomonadati</taxon>
        <taxon>Pseudomonadota</taxon>
        <taxon>Gammaproteobacteria</taxon>
        <taxon>Enterobacterales</taxon>
        <taxon>Enterobacteriaceae</taxon>
        <taxon>Klebsiella/Raoultella group</taxon>
        <taxon>Klebsiella</taxon>
    </lineage>
</organism>
<dbReference type="GO" id="GO:0043456">
    <property type="term" value="P:regulation of pentose-phosphate shunt"/>
    <property type="evidence" value="ECO:0007669"/>
    <property type="project" value="TreeGrafter"/>
</dbReference>
<dbReference type="CDD" id="cd07067">
    <property type="entry name" value="HP_PGM_like"/>
    <property type="match status" value="1"/>
</dbReference>
<evidence type="ECO:0000313" key="4">
    <source>
        <dbReference type="EMBL" id="VYU08572.1"/>
    </source>
</evidence>
<name>A0A6N3BXM0_KLEOX</name>
<feature type="active site" description="Proton donor/acceptor" evidence="2">
    <location>
        <position position="132"/>
    </location>
</feature>
<dbReference type="Pfam" id="PF00300">
    <property type="entry name" value="His_Phos_1"/>
    <property type="match status" value="1"/>
</dbReference>
<dbReference type="InterPro" id="IPR029033">
    <property type="entry name" value="His_PPase_superfam"/>
</dbReference>
<proteinExistence type="predicted"/>
<dbReference type="SUPFAM" id="SSF53254">
    <property type="entry name" value="Phosphoglycerate mutase-like"/>
    <property type="match status" value="1"/>
</dbReference>
<dbReference type="SMART" id="SM00855">
    <property type="entry name" value="PGAM"/>
    <property type="match status" value="1"/>
</dbReference>
<dbReference type="Gene3D" id="3.40.50.1240">
    <property type="entry name" value="Phosphoglycerate mutase-like"/>
    <property type="match status" value="1"/>
</dbReference>
<feature type="binding site" evidence="3">
    <location>
        <begin position="56"/>
        <end position="63"/>
    </location>
    <ligand>
        <name>substrate</name>
    </ligand>
</feature>
<dbReference type="GO" id="GO:0004331">
    <property type="term" value="F:fructose-2,6-bisphosphate 2-phosphatase activity"/>
    <property type="evidence" value="ECO:0007669"/>
    <property type="project" value="TreeGrafter"/>
</dbReference>
<sequence>MFNASLLRLNILVSYTYCCFSSRAEISYPIKGIGLVFSIFINNTHGPLMMQVILVRHAETEWNVREILQGQSDSALTSRGKRQTSALLAAFAACDYRVECVYASPLGRAWQMGQSLAESFCCSLIAESALKEQAFGQFEGMATVQLLKHSPDAAEALFKLDAEYCPPGGESLSYASQRMMHFLYALEKNRHHQTICIVSHGHVIQGVLSILKSGTVDDFPGYAQPNASYSVFDLIDGRCASLRWGIATHLRLLD</sequence>
<evidence type="ECO:0000256" key="3">
    <source>
        <dbReference type="PIRSR" id="PIRSR613078-2"/>
    </source>
</evidence>
<keyword evidence="1 4" id="KW-0378">Hydrolase</keyword>
<dbReference type="EMBL" id="CACRTM010000023">
    <property type="protein sequence ID" value="VYU08572.1"/>
    <property type="molecule type" value="Genomic_DNA"/>
</dbReference>
<gene>
    <name evidence="4" type="primary">pspA_1</name>
    <name evidence="4" type="ORF">KOLFYP65_00487</name>
</gene>
<feature type="binding site" evidence="3">
    <location>
        <position position="108"/>
    </location>
    <ligand>
        <name>substrate</name>
    </ligand>
</feature>
<dbReference type="InterPro" id="IPR051695">
    <property type="entry name" value="Phosphoglycerate_Mutase"/>
</dbReference>
<evidence type="ECO:0000256" key="1">
    <source>
        <dbReference type="ARBA" id="ARBA00022801"/>
    </source>
</evidence>